<dbReference type="Pfam" id="PF07831">
    <property type="entry name" value="PYNP_C"/>
    <property type="match status" value="1"/>
</dbReference>
<feature type="domain" description="Pyrimidine nucleoside phosphorylase C-terminal" evidence="2">
    <location>
        <begin position="9"/>
        <end position="46"/>
    </location>
</feature>
<sequence length="59" mass="6220">MGRGIGPTHAEAGIVCTLRAGDIVDKGQPLFEVHANSRGELAYALQFAAMRPDVVLIAD</sequence>
<proteinExistence type="predicted"/>
<gene>
    <name evidence="3" type="ORF">SNE33_06780</name>
</gene>
<dbReference type="InterPro" id="IPR036566">
    <property type="entry name" value="PYNP-like_C_sf"/>
</dbReference>
<evidence type="ECO:0000259" key="2">
    <source>
        <dbReference type="Pfam" id="PF07831"/>
    </source>
</evidence>
<keyword evidence="4" id="KW-1185">Reference proteome</keyword>
<dbReference type="Gene3D" id="3.90.1170.30">
    <property type="entry name" value="Pyrimidine nucleoside phosphorylase-like, C-terminal domain"/>
    <property type="match status" value="1"/>
</dbReference>
<keyword evidence="1" id="KW-0808">Transferase</keyword>
<dbReference type="RefSeq" id="WP_413840551.1">
    <property type="nucleotide sequence ID" value="NZ_JAXGFO010000027.1"/>
</dbReference>
<evidence type="ECO:0000313" key="4">
    <source>
        <dbReference type="Proteomes" id="UP001334501"/>
    </source>
</evidence>
<comment type="caution">
    <text evidence="3">The sequence shown here is derived from an EMBL/GenBank/DDBJ whole genome shotgun (WGS) entry which is preliminary data.</text>
</comment>
<dbReference type="InterPro" id="IPR013102">
    <property type="entry name" value="PYNP_C"/>
</dbReference>
<dbReference type="SUPFAM" id="SSF54680">
    <property type="entry name" value="Pyrimidine nucleoside phosphorylase C-terminal domain"/>
    <property type="match status" value="1"/>
</dbReference>
<accession>A0ABU7YR79</accession>
<name>A0ABU7YR79_9GAMM</name>
<evidence type="ECO:0000256" key="1">
    <source>
        <dbReference type="ARBA" id="ARBA00022679"/>
    </source>
</evidence>
<protein>
    <recommendedName>
        <fullName evidence="2">Pyrimidine nucleoside phosphorylase C-terminal domain-containing protein</fullName>
    </recommendedName>
</protein>
<evidence type="ECO:0000313" key="3">
    <source>
        <dbReference type="EMBL" id="MEG3157593.1"/>
    </source>
</evidence>
<organism evidence="3 4">
    <name type="scientific">Lysobacter zhanggongensis</name>
    <dbReference type="NCBI Taxonomy" id="1774951"/>
    <lineage>
        <taxon>Bacteria</taxon>
        <taxon>Pseudomonadati</taxon>
        <taxon>Pseudomonadota</taxon>
        <taxon>Gammaproteobacteria</taxon>
        <taxon>Lysobacterales</taxon>
        <taxon>Lysobacteraceae</taxon>
        <taxon>Lysobacter</taxon>
    </lineage>
</organism>
<dbReference type="Proteomes" id="UP001334501">
    <property type="component" value="Unassembled WGS sequence"/>
</dbReference>
<reference evidence="3 4" key="1">
    <citation type="journal article" date="2017" name="Curr. Microbiol.">
        <title>Lysobacter zhanggongensis sp. nov. Isolated from a Pit Mud.</title>
        <authorList>
            <person name="Zhang X.F."/>
            <person name="Wang H.H."/>
            <person name="Sun X.Y."/>
            <person name="Pan C.M."/>
        </authorList>
    </citation>
    <scope>NUCLEOTIDE SEQUENCE [LARGE SCALE GENOMIC DNA]</scope>
    <source>
        <strain evidence="3 4">ZGLJ7-1</strain>
    </source>
</reference>
<dbReference type="EMBL" id="JAXGFO010000027">
    <property type="protein sequence ID" value="MEG3157593.1"/>
    <property type="molecule type" value="Genomic_DNA"/>
</dbReference>